<dbReference type="VEuPathDB" id="ToxoDB:EMH_0096960"/>
<feature type="region of interest" description="Disordered" evidence="1">
    <location>
        <begin position="1"/>
        <end position="24"/>
    </location>
</feature>
<dbReference type="RefSeq" id="XP_037879114.1">
    <property type="nucleotide sequence ID" value="XM_038023260.1"/>
</dbReference>
<organism evidence="2 3">
    <name type="scientific">Eimeria mitis</name>
    <dbReference type="NCBI Taxonomy" id="44415"/>
    <lineage>
        <taxon>Eukaryota</taxon>
        <taxon>Sar</taxon>
        <taxon>Alveolata</taxon>
        <taxon>Apicomplexa</taxon>
        <taxon>Conoidasida</taxon>
        <taxon>Coccidia</taxon>
        <taxon>Eucoccidiorida</taxon>
        <taxon>Eimeriorina</taxon>
        <taxon>Eimeriidae</taxon>
        <taxon>Eimeria</taxon>
    </lineage>
</organism>
<evidence type="ECO:0000313" key="2">
    <source>
        <dbReference type="EMBL" id="CDJ36826.1"/>
    </source>
</evidence>
<dbReference type="AlphaFoldDB" id="U6KJ60"/>
<sequence>MRALNVFGAPPSAHAKGTNTRGHSENTRELVILDALTGETFRFPWPLSSSAGTGWKKQQREQAAPTELPVASFWINLEHYVHQLLPTLPCLADETGAARRNGNEAEAQRKGPTISKERQRCLCFVEATGRSLAAEAAAAAALQEGSRSSRSYENSLAQSNGPLSLILLRPELLACLRHSSRRAPAAAAAVAPNPPSPSHSMAPKVSSAVKAAKEQQKGKRDHDIFGDSPPIAGGGGSTTCREAFAAVAAAPAAGDSGSFDGTCACSSSGCFSFPSASVQQRLVSGELRALRAAALLDGDASFKVFGNNVVAAAPLLCASRDAAAVAADLHLRMRRQQIAAEVLVRALLRHAELALKWVDAVKLRLQQQARAQEDVVVGFEQVLLKLQQTPLDPILS</sequence>
<proteinExistence type="predicted"/>
<dbReference type="EMBL" id="HG737026">
    <property type="protein sequence ID" value="CDJ36826.1"/>
    <property type="molecule type" value="Genomic_DNA"/>
</dbReference>
<dbReference type="Proteomes" id="UP000030744">
    <property type="component" value="Unassembled WGS sequence"/>
</dbReference>
<evidence type="ECO:0000313" key="3">
    <source>
        <dbReference type="Proteomes" id="UP000030744"/>
    </source>
</evidence>
<reference evidence="2" key="1">
    <citation type="submission" date="2013-10" db="EMBL/GenBank/DDBJ databases">
        <title>Genomic analysis of the causative agents of coccidiosis in chickens.</title>
        <authorList>
            <person name="Reid A.J."/>
            <person name="Blake D."/>
            <person name="Billington K."/>
            <person name="Browne H."/>
            <person name="Dunn M."/>
            <person name="Hung S."/>
            <person name="Kawahara F."/>
            <person name="Miranda-Saavedra D."/>
            <person name="Mourier T."/>
            <person name="Nagra H."/>
            <person name="Otto T.D."/>
            <person name="Rawlings N."/>
            <person name="Sanchez A."/>
            <person name="Sanders M."/>
            <person name="Subramaniam C."/>
            <person name="Tay Y."/>
            <person name="Dear P."/>
            <person name="Doerig C."/>
            <person name="Gruber A."/>
            <person name="Parkinson J."/>
            <person name="Shirley M."/>
            <person name="Wan K.L."/>
            <person name="Berriman M."/>
            <person name="Tomley F."/>
            <person name="Pain A."/>
        </authorList>
    </citation>
    <scope>NUCLEOTIDE SEQUENCE [LARGE SCALE GENOMIC DNA]</scope>
    <source>
        <strain evidence="2">Houghton</strain>
    </source>
</reference>
<evidence type="ECO:0000256" key="1">
    <source>
        <dbReference type="SAM" id="MobiDB-lite"/>
    </source>
</evidence>
<accession>U6KJ60</accession>
<reference evidence="2" key="2">
    <citation type="submission" date="2013-10" db="EMBL/GenBank/DDBJ databases">
        <authorList>
            <person name="Aslett M."/>
        </authorList>
    </citation>
    <scope>NUCLEOTIDE SEQUENCE [LARGE SCALE GENOMIC DNA]</scope>
    <source>
        <strain evidence="2">Houghton</strain>
    </source>
</reference>
<dbReference type="GeneID" id="60404742"/>
<protein>
    <submittedName>
        <fullName evidence="2">Uncharacterized protein</fullName>
    </submittedName>
</protein>
<gene>
    <name evidence="2" type="ORF">EMH_0096960</name>
</gene>
<dbReference type="OrthoDB" id="348829at2759"/>
<keyword evidence="3" id="KW-1185">Reference proteome</keyword>
<name>U6KJ60_9EIME</name>